<evidence type="ECO:0000313" key="4">
    <source>
        <dbReference type="Proteomes" id="UP000274504"/>
    </source>
</evidence>
<reference evidence="5" key="1">
    <citation type="submission" date="2017-02" db="UniProtKB">
        <authorList>
            <consortium name="WormBaseParasite"/>
        </authorList>
    </citation>
    <scope>IDENTIFICATION</scope>
</reference>
<dbReference type="GO" id="GO:0042383">
    <property type="term" value="C:sarcolemma"/>
    <property type="evidence" value="ECO:0007669"/>
    <property type="project" value="TreeGrafter"/>
</dbReference>
<name>A0A0R3SMV8_HYMDI</name>
<dbReference type="GO" id="GO:0006941">
    <property type="term" value="P:striated muscle contraction"/>
    <property type="evidence" value="ECO:0007669"/>
    <property type="project" value="TreeGrafter"/>
</dbReference>
<dbReference type="Pfam" id="PF01365">
    <property type="entry name" value="RYDR_ITPR"/>
    <property type="match status" value="1"/>
</dbReference>
<feature type="compositionally biased region" description="Low complexity" evidence="1">
    <location>
        <begin position="225"/>
        <end position="237"/>
    </location>
</feature>
<reference evidence="3 4" key="2">
    <citation type="submission" date="2018-11" db="EMBL/GenBank/DDBJ databases">
        <authorList>
            <consortium name="Pathogen Informatics"/>
        </authorList>
    </citation>
    <scope>NUCLEOTIDE SEQUENCE [LARGE SCALE GENOMIC DNA]</scope>
</reference>
<accession>A0A0R3SMV8</accession>
<feature type="region of interest" description="Disordered" evidence="1">
    <location>
        <begin position="154"/>
        <end position="249"/>
    </location>
</feature>
<dbReference type="WBParaSite" id="HDID_0000627301-mRNA-1">
    <property type="protein sequence ID" value="HDID_0000627301-mRNA-1"/>
    <property type="gene ID" value="HDID_0000627301"/>
</dbReference>
<dbReference type="InterPro" id="IPR000699">
    <property type="entry name" value="RIH_dom"/>
</dbReference>
<dbReference type="GO" id="GO:0014808">
    <property type="term" value="P:release of sequestered calcium ion into cytosol by sarcoplasmic reticulum"/>
    <property type="evidence" value="ECO:0007669"/>
    <property type="project" value="TreeGrafter"/>
</dbReference>
<evidence type="ECO:0000256" key="1">
    <source>
        <dbReference type="SAM" id="MobiDB-lite"/>
    </source>
</evidence>
<organism evidence="5">
    <name type="scientific">Hymenolepis diminuta</name>
    <name type="common">Rat tapeworm</name>
    <dbReference type="NCBI Taxonomy" id="6216"/>
    <lineage>
        <taxon>Eukaryota</taxon>
        <taxon>Metazoa</taxon>
        <taxon>Spiralia</taxon>
        <taxon>Lophotrochozoa</taxon>
        <taxon>Platyhelminthes</taxon>
        <taxon>Cestoda</taxon>
        <taxon>Eucestoda</taxon>
        <taxon>Cyclophyllidea</taxon>
        <taxon>Hymenolepididae</taxon>
        <taxon>Hymenolepis</taxon>
    </lineage>
</organism>
<dbReference type="GO" id="GO:0005790">
    <property type="term" value="C:smooth endoplasmic reticulum"/>
    <property type="evidence" value="ECO:0007669"/>
    <property type="project" value="TreeGrafter"/>
</dbReference>
<dbReference type="PANTHER" id="PTHR46399">
    <property type="entry name" value="B30.2/SPRY DOMAIN-CONTAINING PROTEIN"/>
    <property type="match status" value="1"/>
</dbReference>
<dbReference type="InterPro" id="IPR015925">
    <property type="entry name" value="Ryanodine_IP3_receptor"/>
</dbReference>
<dbReference type="GO" id="GO:0030018">
    <property type="term" value="C:Z disc"/>
    <property type="evidence" value="ECO:0007669"/>
    <property type="project" value="TreeGrafter"/>
</dbReference>
<dbReference type="OrthoDB" id="300855at2759"/>
<dbReference type="PANTHER" id="PTHR46399:SF8">
    <property type="entry name" value="B30.2_SPRY DOMAIN-CONTAINING PROTEIN"/>
    <property type="match status" value="1"/>
</dbReference>
<evidence type="ECO:0000259" key="2">
    <source>
        <dbReference type="Pfam" id="PF01365"/>
    </source>
</evidence>
<dbReference type="Proteomes" id="UP000274504">
    <property type="component" value="Unassembled WGS sequence"/>
</dbReference>
<dbReference type="AlphaFoldDB" id="A0A0R3SMV8"/>
<evidence type="ECO:0000313" key="5">
    <source>
        <dbReference type="WBParaSite" id="HDID_0000627301-mRNA-1"/>
    </source>
</evidence>
<sequence length="249" mass="26634">MGRNVIVGPTEMVVQCCRFLCYFCRTSWQNQKAMFDHLSYMLENSSMLLARPSLRGICPLDVAYSSLMDNNELALALREKQLEKVAVYLSRCGVQSNAELLTKGYPDIGWDPVEGERFLDFLRFTVWVNGESVEENANLVVRLLIRRPECLGPALRGGTKTHSSRRQRLNSQTVGQSGSGGAAGNAQEGLDQLSPPGSPEIAGDSGAGVNSAGSTTGGVADDAHSTTASQANVSSSSAGGGLLKGRVYK</sequence>
<proteinExistence type="predicted"/>
<feature type="domain" description="RIH" evidence="2">
    <location>
        <begin position="11"/>
        <end position="155"/>
    </location>
</feature>
<dbReference type="EMBL" id="UYSG01004707">
    <property type="protein sequence ID" value="VDL58589.1"/>
    <property type="molecule type" value="Genomic_DNA"/>
</dbReference>
<dbReference type="GO" id="GO:0033017">
    <property type="term" value="C:sarcoplasmic reticulum membrane"/>
    <property type="evidence" value="ECO:0007669"/>
    <property type="project" value="TreeGrafter"/>
</dbReference>
<dbReference type="GO" id="GO:0034704">
    <property type="term" value="C:calcium channel complex"/>
    <property type="evidence" value="ECO:0007669"/>
    <property type="project" value="TreeGrafter"/>
</dbReference>
<gene>
    <name evidence="3" type="ORF">HDID_LOCUS6271</name>
</gene>
<dbReference type="STRING" id="6216.A0A0R3SMV8"/>
<dbReference type="GO" id="GO:0005219">
    <property type="term" value="F:ryanodine-sensitive calcium-release channel activity"/>
    <property type="evidence" value="ECO:0007669"/>
    <property type="project" value="TreeGrafter"/>
</dbReference>
<protein>
    <submittedName>
        <fullName evidence="5">RYDR_ITPR domain-containing protein</fullName>
    </submittedName>
</protein>
<evidence type="ECO:0000313" key="3">
    <source>
        <dbReference type="EMBL" id="VDL58589.1"/>
    </source>
</evidence>